<feature type="binding site" evidence="8">
    <location>
        <position position="129"/>
    </location>
    <ligand>
        <name>Mg(2+)</name>
        <dbReference type="ChEBI" id="CHEBI:18420"/>
    </ligand>
</feature>
<gene>
    <name evidence="8 11" type="primary">rnc</name>
    <name evidence="11" type="ORF">GV829_12080</name>
</gene>
<evidence type="ECO:0000313" key="12">
    <source>
        <dbReference type="Proteomes" id="UP000503018"/>
    </source>
</evidence>
<dbReference type="GO" id="GO:0008033">
    <property type="term" value="P:tRNA processing"/>
    <property type="evidence" value="ECO:0007669"/>
    <property type="project" value="UniProtKB-KW"/>
</dbReference>
<feature type="binding site" evidence="8">
    <location>
        <position position="132"/>
    </location>
    <ligand>
        <name>Mg(2+)</name>
        <dbReference type="ChEBI" id="CHEBI:18420"/>
    </ligand>
</feature>
<keyword evidence="8" id="KW-0479">Metal-binding</keyword>
<dbReference type="InterPro" id="IPR000999">
    <property type="entry name" value="RNase_III_dom"/>
</dbReference>
<feature type="domain" description="RNase III" evidence="10">
    <location>
        <begin position="1"/>
        <end position="143"/>
    </location>
</feature>
<keyword evidence="3 8" id="KW-0507">mRNA processing</keyword>
<keyword evidence="8" id="KW-0460">Magnesium</keyword>
<comment type="similarity">
    <text evidence="2">Belongs to the ribonuclease III family.</text>
</comment>
<comment type="function">
    <text evidence="8">Digests double-stranded RNA. Involved in the processing of primary rRNA transcript to yield the immediate precursors to the large and small rRNAs (23S and 16S). Processes some mRNAs, and tRNAs when they are encoded in the rRNA operon. Processes pre-crRNA and tracrRNA of type II CRISPR loci if present in the organism.</text>
</comment>
<keyword evidence="6 8" id="KW-0378">Hydrolase</keyword>
<reference evidence="11 12" key="1">
    <citation type="submission" date="2020-01" db="EMBL/GenBank/DDBJ databases">
        <title>Sphingomonas sp. strain CSW-10.</title>
        <authorList>
            <person name="Chen W.-M."/>
        </authorList>
    </citation>
    <scope>NUCLEOTIDE SEQUENCE [LARGE SCALE GENOMIC DNA]</scope>
    <source>
        <strain evidence="11 12">CSW-10</strain>
    </source>
</reference>
<dbReference type="HAMAP" id="MF_00104">
    <property type="entry name" value="RNase_III"/>
    <property type="match status" value="1"/>
</dbReference>
<evidence type="ECO:0000256" key="7">
    <source>
        <dbReference type="ARBA" id="ARBA00022884"/>
    </source>
</evidence>
<dbReference type="Gene3D" id="1.10.1520.10">
    <property type="entry name" value="Ribonuclease III domain"/>
    <property type="match status" value="1"/>
</dbReference>
<dbReference type="GO" id="GO:0005737">
    <property type="term" value="C:cytoplasm"/>
    <property type="evidence" value="ECO:0007669"/>
    <property type="project" value="UniProtKB-SubCell"/>
</dbReference>
<dbReference type="PANTHER" id="PTHR11207:SF0">
    <property type="entry name" value="RIBONUCLEASE 3"/>
    <property type="match status" value="1"/>
</dbReference>
<dbReference type="Proteomes" id="UP000503018">
    <property type="component" value="Chromosome"/>
</dbReference>
<dbReference type="KEGG" id="slan:GV829_12080"/>
<evidence type="ECO:0000313" key="11">
    <source>
        <dbReference type="EMBL" id="QJQ33084.1"/>
    </source>
</evidence>
<dbReference type="GO" id="GO:0006397">
    <property type="term" value="P:mRNA processing"/>
    <property type="evidence" value="ECO:0007669"/>
    <property type="project" value="UniProtKB-UniRule"/>
</dbReference>
<name>A0A6M4AVH7_9SPHN</name>
<evidence type="ECO:0000256" key="6">
    <source>
        <dbReference type="ARBA" id="ARBA00022801"/>
    </source>
</evidence>
<keyword evidence="12" id="KW-1185">Reference proteome</keyword>
<dbReference type="PROSITE" id="PS50142">
    <property type="entry name" value="RNASE_3_2"/>
    <property type="match status" value="1"/>
</dbReference>
<dbReference type="PROSITE" id="PS00517">
    <property type="entry name" value="RNASE_3_1"/>
    <property type="match status" value="1"/>
</dbReference>
<dbReference type="PROSITE" id="PS50137">
    <property type="entry name" value="DS_RBD"/>
    <property type="match status" value="1"/>
</dbReference>
<dbReference type="InterPro" id="IPR014720">
    <property type="entry name" value="dsRBD_dom"/>
</dbReference>
<dbReference type="GO" id="GO:0003725">
    <property type="term" value="F:double-stranded RNA binding"/>
    <property type="evidence" value="ECO:0007669"/>
    <property type="project" value="TreeGrafter"/>
</dbReference>
<keyword evidence="5 8" id="KW-0255">Endonuclease</keyword>
<evidence type="ECO:0000256" key="1">
    <source>
        <dbReference type="ARBA" id="ARBA00000109"/>
    </source>
</evidence>
<protein>
    <recommendedName>
        <fullName evidence="8">Ribonuclease 3</fullName>
        <ecNumber evidence="8">3.1.26.3</ecNumber>
    </recommendedName>
    <alternativeName>
        <fullName evidence="8">Ribonuclease III</fullName>
        <shortName evidence="8">RNase III</shortName>
    </alternativeName>
</protein>
<feature type="binding site" evidence="8">
    <location>
        <position position="56"/>
    </location>
    <ligand>
        <name>Mg(2+)</name>
        <dbReference type="ChEBI" id="CHEBI:18420"/>
    </ligand>
</feature>
<dbReference type="GO" id="GO:0019843">
    <property type="term" value="F:rRNA binding"/>
    <property type="evidence" value="ECO:0007669"/>
    <property type="project" value="UniProtKB-KW"/>
</dbReference>
<evidence type="ECO:0000256" key="3">
    <source>
        <dbReference type="ARBA" id="ARBA00022664"/>
    </source>
</evidence>
<evidence type="ECO:0000256" key="4">
    <source>
        <dbReference type="ARBA" id="ARBA00022722"/>
    </source>
</evidence>
<dbReference type="InterPro" id="IPR036389">
    <property type="entry name" value="RNase_III_sf"/>
</dbReference>
<evidence type="ECO:0000256" key="8">
    <source>
        <dbReference type="HAMAP-Rule" id="MF_00104"/>
    </source>
</evidence>
<dbReference type="SUPFAM" id="SSF54768">
    <property type="entry name" value="dsRNA-binding domain-like"/>
    <property type="match status" value="1"/>
</dbReference>
<dbReference type="GO" id="GO:0046872">
    <property type="term" value="F:metal ion binding"/>
    <property type="evidence" value="ECO:0007669"/>
    <property type="project" value="UniProtKB-KW"/>
</dbReference>
<keyword evidence="8" id="KW-0698">rRNA processing</keyword>
<feature type="domain" description="DRBM" evidence="9">
    <location>
        <begin position="168"/>
        <end position="237"/>
    </location>
</feature>
<dbReference type="GO" id="GO:0010468">
    <property type="term" value="P:regulation of gene expression"/>
    <property type="evidence" value="ECO:0007669"/>
    <property type="project" value="TreeGrafter"/>
</dbReference>
<keyword evidence="8" id="KW-0699">rRNA-binding</keyword>
<comment type="subunit">
    <text evidence="8">Homodimer.</text>
</comment>
<dbReference type="SMART" id="SM00535">
    <property type="entry name" value="RIBOc"/>
    <property type="match status" value="1"/>
</dbReference>
<organism evidence="11 12">
    <name type="scientific">Sphingomonas lacunae</name>
    <dbReference type="NCBI Taxonomy" id="2698828"/>
    <lineage>
        <taxon>Bacteria</taxon>
        <taxon>Pseudomonadati</taxon>
        <taxon>Pseudomonadota</taxon>
        <taxon>Alphaproteobacteria</taxon>
        <taxon>Sphingomonadales</taxon>
        <taxon>Sphingomonadaceae</taxon>
        <taxon>Sphingomonas</taxon>
    </lineage>
</organism>
<keyword evidence="8" id="KW-0963">Cytoplasm</keyword>
<dbReference type="CDD" id="cd00593">
    <property type="entry name" value="RIBOc"/>
    <property type="match status" value="1"/>
</dbReference>
<evidence type="ECO:0000259" key="10">
    <source>
        <dbReference type="PROSITE" id="PS50142"/>
    </source>
</evidence>
<dbReference type="Pfam" id="PF14622">
    <property type="entry name" value="Ribonucleas_3_3"/>
    <property type="match status" value="1"/>
</dbReference>
<dbReference type="RefSeq" id="WP_169946993.1">
    <property type="nucleotide sequence ID" value="NZ_CP053015.1"/>
</dbReference>
<dbReference type="InterPro" id="IPR011907">
    <property type="entry name" value="RNase_III"/>
</dbReference>
<feature type="active site" evidence="8">
    <location>
        <position position="60"/>
    </location>
</feature>
<dbReference type="SUPFAM" id="SSF69065">
    <property type="entry name" value="RNase III domain-like"/>
    <property type="match status" value="1"/>
</dbReference>
<comment type="catalytic activity">
    <reaction evidence="1 8">
        <text>Endonucleolytic cleavage to 5'-phosphomonoester.</text>
        <dbReference type="EC" id="3.1.26.3"/>
    </reaction>
</comment>
<dbReference type="AlphaFoldDB" id="A0A6M4AVH7"/>
<feature type="active site" evidence="8">
    <location>
        <position position="132"/>
    </location>
</feature>
<accession>A0A6M4AVH7</accession>
<evidence type="ECO:0000256" key="5">
    <source>
        <dbReference type="ARBA" id="ARBA00022759"/>
    </source>
</evidence>
<dbReference type="CDD" id="cd10845">
    <property type="entry name" value="DSRM_RNAse_III_family"/>
    <property type="match status" value="1"/>
</dbReference>
<dbReference type="GO" id="GO:0006364">
    <property type="term" value="P:rRNA processing"/>
    <property type="evidence" value="ECO:0007669"/>
    <property type="project" value="UniProtKB-UniRule"/>
</dbReference>
<sequence>MQEEIAVLAAITGHQPRDEALFIEALTHGSHGAKGGSKGVNKGGGSLAGKDYQRLEFLGDRVLGLAIATELYRRFPRESEGALSSRLNALVTGSLCAEIARELGLPPLVRLGKQARDDGGRDSDNILGDVLEALIGALYIDAGIDVAVAFVIRCWGDRIGAVQVAPKHPKSALMEWAAANKRKPPEYRVVWRDGPDHAPRYTVEASIDLIGSASAEGTSKQEAERAAAAALLTKLENGV</sequence>
<dbReference type="Gene3D" id="3.30.160.20">
    <property type="match status" value="1"/>
</dbReference>
<evidence type="ECO:0000256" key="2">
    <source>
        <dbReference type="ARBA" id="ARBA00010183"/>
    </source>
</evidence>
<dbReference type="GO" id="GO:0004525">
    <property type="term" value="F:ribonuclease III activity"/>
    <property type="evidence" value="ECO:0007669"/>
    <property type="project" value="UniProtKB-UniRule"/>
</dbReference>
<dbReference type="SMART" id="SM00358">
    <property type="entry name" value="DSRM"/>
    <property type="match status" value="1"/>
</dbReference>
<dbReference type="EMBL" id="CP053015">
    <property type="protein sequence ID" value="QJQ33084.1"/>
    <property type="molecule type" value="Genomic_DNA"/>
</dbReference>
<evidence type="ECO:0000259" key="9">
    <source>
        <dbReference type="PROSITE" id="PS50137"/>
    </source>
</evidence>
<keyword evidence="4 8" id="KW-0540">Nuclease</keyword>
<dbReference type="Pfam" id="PF00035">
    <property type="entry name" value="dsrm"/>
    <property type="match status" value="1"/>
</dbReference>
<comment type="cofactor">
    <cofactor evidence="8">
        <name>Mg(2+)</name>
        <dbReference type="ChEBI" id="CHEBI:18420"/>
    </cofactor>
</comment>
<comment type="subcellular location">
    <subcellularLocation>
        <location evidence="8">Cytoplasm</location>
    </subcellularLocation>
</comment>
<proteinExistence type="inferred from homology"/>
<keyword evidence="8" id="KW-0819">tRNA processing</keyword>
<keyword evidence="7 8" id="KW-0694">RNA-binding</keyword>
<dbReference type="EC" id="3.1.26.3" evidence="8"/>
<dbReference type="NCBIfam" id="TIGR02191">
    <property type="entry name" value="RNaseIII"/>
    <property type="match status" value="1"/>
</dbReference>
<dbReference type="PANTHER" id="PTHR11207">
    <property type="entry name" value="RIBONUCLEASE III"/>
    <property type="match status" value="1"/>
</dbReference>